<evidence type="ECO:0000259" key="11">
    <source>
        <dbReference type="PROSITE" id="PS50011"/>
    </source>
</evidence>
<evidence type="ECO:0000256" key="3">
    <source>
        <dbReference type="ARBA" id="ARBA00022692"/>
    </source>
</evidence>
<comment type="caution">
    <text evidence="12">The sequence shown here is derived from an EMBL/GenBank/DDBJ whole genome shotgun (WGS) entry which is preliminary data.</text>
</comment>
<dbReference type="PANTHER" id="PTHR48007:SF64">
    <property type="entry name" value="POLLEN RECEPTOR-LIKE KINASE 1"/>
    <property type="match status" value="1"/>
</dbReference>
<keyword evidence="8 10" id="KW-0472">Membrane</keyword>
<dbReference type="Pfam" id="PF00069">
    <property type="entry name" value="Pkinase"/>
    <property type="match status" value="1"/>
</dbReference>
<proteinExistence type="predicted"/>
<feature type="transmembrane region" description="Helical" evidence="10">
    <location>
        <begin position="298"/>
        <end position="317"/>
    </location>
</feature>
<evidence type="ECO:0000256" key="6">
    <source>
        <dbReference type="ARBA" id="ARBA00022840"/>
    </source>
</evidence>
<evidence type="ECO:0000313" key="13">
    <source>
        <dbReference type="Proteomes" id="UP001634393"/>
    </source>
</evidence>
<dbReference type="AlphaFoldDB" id="A0ABD3TEC1"/>
<dbReference type="GO" id="GO:0005524">
    <property type="term" value="F:ATP binding"/>
    <property type="evidence" value="ECO:0007669"/>
    <property type="project" value="UniProtKB-KW"/>
</dbReference>
<sequence>MPRGAHAATHPVRPRFKTPSPAVLIITFTLLSFSSIFVSAQENAGQSLLQFKSSLANSDPALANWNPNVPPCPPQGSQGNWLGVLCYNGYVWGLQLENMNLQGQIDVDSLINLRYLRGLSFMNNRFEGQMPDWRKLGALKSLYLSNNRFSGQIGDDAFRGMTSLKKVHLANNRFSGHIPSSVESPKLIELRLENNQFTGGIPAISSESLQDFNVSNNQLEGPIPAPLAKLDPSSFQGNRALCGQPLGSVCGSAVAPPDDLDPSLRPPSSPSPAGSNTPSTPIATSPNSNNSSSSRTTIIVLSAFLALCLMIVLALVYRQSKKTPTPQLGRPITSSSHKDSNMVAGPPSETMVSGAAVPKKPDQNQPGKLSFVNDDRQKFDLQDLMRASAEVLGSGNFGASYKAVLVDGEALVVKRFKQMSSVAKEDFHEHMRRLGRLKHPNLLPLVAYLYRKEEKLLVFDYVYNGSLSTHLHGKHSEEQSSLSWPNRLKIVKGVVKGLVHLYNELPSLTVAHGHLKSSNVLLDKDFNPLLMDYTLVPVVNPSQVHQILVAYKSPEYAQTGRTSKKTDVWCLGILILEILTGKFVANYLGQGSTPYGPDLAGWINGIVEDGTQAFDKEMKAENNCGSEMEKLLQIGKACCLEDVEERWDLEKTAREIEQVQESSLSSTDHLGGF</sequence>
<dbReference type="PROSITE" id="PS50011">
    <property type="entry name" value="PROTEIN_KINASE_DOM"/>
    <property type="match status" value="1"/>
</dbReference>
<feature type="region of interest" description="Disordered" evidence="9">
    <location>
        <begin position="323"/>
        <end position="368"/>
    </location>
</feature>
<dbReference type="InterPro" id="IPR011009">
    <property type="entry name" value="Kinase-like_dom_sf"/>
</dbReference>
<gene>
    <name evidence="12" type="ORF">ACJIZ3_010077</name>
</gene>
<keyword evidence="6" id="KW-0067">ATP-binding</keyword>
<evidence type="ECO:0000256" key="7">
    <source>
        <dbReference type="ARBA" id="ARBA00022989"/>
    </source>
</evidence>
<dbReference type="SUPFAM" id="SSF52058">
    <property type="entry name" value="L domain-like"/>
    <property type="match status" value="1"/>
</dbReference>
<dbReference type="FunFam" id="3.30.200.20:FF:000307">
    <property type="entry name" value="pollen receptor-like kinase 1"/>
    <property type="match status" value="1"/>
</dbReference>
<accession>A0ABD3TEC1</accession>
<dbReference type="InterPro" id="IPR046959">
    <property type="entry name" value="PRK1-6/SRF4-like"/>
</dbReference>
<dbReference type="InterPro" id="IPR032675">
    <property type="entry name" value="LRR_dom_sf"/>
</dbReference>
<keyword evidence="7 10" id="KW-1133">Transmembrane helix</keyword>
<dbReference type="Pfam" id="PF08263">
    <property type="entry name" value="LRRNT_2"/>
    <property type="match status" value="1"/>
</dbReference>
<dbReference type="Pfam" id="PF00560">
    <property type="entry name" value="LRR_1"/>
    <property type="match status" value="1"/>
</dbReference>
<feature type="region of interest" description="Disordered" evidence="9">
    <location>
        <begin position="253"/>
        <end position="293"/>
    </location>
</feature>
<dbReference type="GO" id="GO:0016020">
    <property type="term" value="C:membrane"/>
    <property type="evidence" value="ECO:0007669"/>
    <property type="project" value="UniProtKB-SubCell"/>
</dbReference>
<dbReference type="InterPro" id="IPR013210">
    <property type="entry name" value="LRR_N_plant-typ"/>
</dbReference>
<dbReference type="EMBL" id="JBJXBP010000004">
    <property type="protein sequence ID" value="KAL3835341.1"/>
    <property type="molecule type" value="Genomic_DNA"/>
</dbReference>
<evidence type="ECO:0000256" key="5">
    <source>
        <dbReference type="ARBA" id="ARBA00022741"/>
    </source>
</evidence>
<protein>
    <recommendedName>
        <fullName evidence="11">Protein kinase domain-containing protein</fullName>
    </recommendedName>
</protein>
<keyword evidence="2" id="KW-0433">Leucine-rich repeat</keyword>
<dbReference type="Gene3D" id="3.80.10.10">
    <property type="entry name" value="Ribonuclease Inhibitor"/>
    <property type="match status" value="2"/>
</dbReference>
<feature type="domain" description="Protein kinase" evidence="11">
    <location>
        <begin position="386"/>
        <end position="664"/>
    </location>
</feature>
<dbReference type="Proteomes" id="UP001634393">
    <property type="component" value="Unassembled WGS sequence"/>
</dbReference>
<dbReference type="Gene3D" id="1.10.510.10">
    <property type="entry name" value="Transferase(Phosphotransferase) domain 1"/>
    <property type="match status" value="1"/>
</dbReference>
<evidence type="ECO:0000256" key="2">
    <source>
        <dbReference type="ARBA" id="ARBA00022614"/>
    </source>
</evidence>
<evidence type="ECO:0000256" key="8">
    <source>
        <dbReference type="ARBA" id="ARBA00023136"/>
    </source>
</evidence>
<dbReference type="InterPro" id="IPR000719">
    <property type="entry name" value="Prot_kinase_dom"/>
</dbReference>
<evidence type="ECO:0000256" key="1">
    <source>
        <dbReference type="ARBA" id="ARBA00004370"/>
    </source>
</evidence>
<dbReference type="InterPro" id="IPR001611">
    <property type="entry name" value="Leu-rich_rpt"/>
</dbReference>
<dbReference type="Pfam" id="PF13855">
    <property type="entry name" value="LRR_8"/>
    <property type="match status" value="1"/>
</dbReference>
<dbReference type="Gene3D" id="3.30.200.20">
    <property type="entry name" value="Phosphorylase Kinase, domain 1"/>
    <property type="match status" value="1"/>
</dbReference>
<evidence type="ECO:0000313" key="12">
    <source>
        <dbReference type="EMBL" id="KAL3835341.1"/>
    </source>
</evidence>
<dbReference type="PANTHER" id="PTHR48007">
    <property type="entry name" value="LEUCINE-RICH REPEAT RECEPTOR-LIKE PROTEIN KINASE PXC1"/>
    <property type="match status" value="1"/>
</dbReference>
<comment type="subcellular location">
    <subcellularLocation>
        <location evidence="1">Membrane</location>
    </subcellularLocation>
</comment>
<feature type="compositionally biased region" description="Low complexity" evidence="9">
    <location>
        <begin position="271"/>
        <end position="293"/>
    </location>
</feature>
<evidence type="ECO:0000256" key="10">
    <source>
        <dbReference type="SAM" id="Phobius"/>
    </source>
</evidence>
<dbReference type="SUPFAM" id="SSF56112">
    <property type="entry name" value="Protein kinase-like (PK-like)"/>
    <property type="match status" value="1"/>
</dbReference>
<keyword evidence="13" id="KW-1185">Reference proteome</keyword>
<keyword evidence="4" id="KW-0677">Repeat</keyword>
<keyword evidence="3 10" id="KW-0812">Transmembrane</keyword>
<reference evidence="12 13" key="1">
    <citation type="submission" date="2024-12" db="EMBL/GenBank/DDBJ databases">
        <title>The unique morphological basis and parallel evolutionary history of personate flowers in Penstemon.</title>
        <authorList>
            <person name="Depatie T.H."/>
            <person name="Wessinger C.A."/>
        </authorList>
    </citation>
    <scope>NUCLEOTIDE SEQUENCE [LARGE SCALE GENOMIC DNA]</scope>
    <source>
        <strain evidence="12">WTNN_2</strain>
        <tissue evidence="12">Leaf</tissue>
    </source>
</reference>
<evidence type="ECO:0000256" key="4">
    <source>
        <dbReference type="ARBA" id="ARBA00022737"/>
    </source>
</evidence>
<name>A0ABD3TEC1_9LAMI</name>
<organism evidence="12 13">
    <name type="scientific">Penstemon smallii</name>
    <dbReference type="NCBI Taxonomy" id="265156"/>
    <lineage>
        <taxon>Eukaryota</taxon>
        <taxon>Viridiplantae</taxon>
        <taxon>Streptophyta</taxon>
        <taxon>Embryophyta</taxon>
        <taxon>Tracheophyta</taxon>
        <taxon>Spermatophyta</taxon>
        <taxon>Magnoliopsida</taxon>
        <taxon>eudicotyledons</taxon>
        <taxon>Gunneridae</taxon>
        <taxon>Pentapetalae</taxon>
        <taxon>asterids</taxon>
        <taxon>lamiids</taxon>
        <taxon>Lamiales</taxon>
        <taxon>Plantaginaceae</taxon>
        <taxon>Cheloneae</taxon>
        <taxon>Penstemon</taxon>
    </lineage>
</organism>
<keyword evidence="5" id="KW-0547">Nucleotide-binding</keyword>
<evidence type="ECO:0000256" key="9">
    <source>
        <dbReference type="SAM" id="MobiDB-lite"/>
    </source>
</evidence>